<dbReference type="Proteomes" id="UP001597546">
    <property type="component" value="Unassembled WGS sequence"/>
</dbReference>
<dbReference type="EMBL" id="JBHULV010000021">
    <property type="protein sequence ID" value="MFD2731356.1"/>
    <property type="molecule type" value="Genomic_DNA"/>
</dbReference>
<dbReference type="Pfam" id="PF21027">
    <property type="entry name" value="Sde0182_C"/>
    <property type="match status" value="1"/>
</dbReference>
<dbReference type="InterPro" id="IPR036452">
    <property type="entry name" value="Ribo_hydro-like"/>
</dbReference>
<dbReference type="Pfam" id="PF07632">
    <property type="entry name" value="Sde182_NH-like"/>
    <property type="match status" value="1"/>
</dbReference>
<reference evidence="4" key="1">
    <citation type="journal article" date="2019" name="Int. J. Syst. Evol. Microbiol.">
        <title>The Global Catalogue of Microorganisms (GCM) 10K type strain sequencing project: providing services to taxonomists for standard genome sequencing and annotation.</title>
        <authorList>
            <consortium name="The Broad Institute Genomics Platform"/>
            <consortium name="The Broad Institute Genome Sequencing Center for Infectious Disease"/>
            <person name="Wu L."/>
            <person name="Ma J."/>
        </authorList>
    </citation>
    <scope>NUCLEOTIDE SEQUENCE [LARGE SCALE GENOMIC DNA]</scope>
    <source>
        <strain evidence="4">KCTC 42456</strain>
    </source>
</reference>
<dbReference type="SUPFAM" id="SSF53590">
    <property type="entry name" value="Nucleoside hydrolase"/>
    <property type="match status" value="1"/>
</dbReference>
<gene>
    <name evidence="3" type="ORF">ACFSSE_06530</name>
</gene>
<name>A0ABW5TQI8_9SPHI</name>
<organism evidence="3 4">
    <name type="scientific">Pedobacter alpinus</name>
    <dbReference type="NCBI Taxonomy" id="1590643"/>
    <lineage>
        <taxon>Bacteria</taxon>
        <taxon>Pseudomonadati</taxon>
        <taxon>Bacteroidota</taxon>
        <taxon>Sphingobacteriia</taxon>
        <taxon>Sphingobacteriales</taxon>
        <taxon>Sphingobacteriaceae</taxon>
        <taxon>Pedobacter</taxon>
    </lineage>
</organism>
<dbReference type="Gene3D" id="2.60.40.10">
    <property type="entry name" value="Immunoglobulins"/>
    <property type="match status" value="1"/>
</dbReference>
<dbReference type="RefSeq" id="WP_379042743.1">
    <property type="nucleotide sequence ID" value="NZ_JBHSKW010000026.1"/>
</dbReference>
<evidence type="ECO:0000259" key="1">
    <source>
        <dbReference type="Pfam" id="PF07632"/>
    </source>
</evidence>
<protein>
    <submittedName>
        <fullName evidence="3">Nucleoside hydrolase-like domain-containing protein</fullName>
    </submittedName>
</protein>
<dbReference type="InterPro" id="IPR048527">
    <property type="entry name" value="Sde182_C"/>
</dbReference>
<evidence type="ECO:0000313" key="4">
    <source>
        <dbReference type="Proteomes" id="UP001597546"/>
    </source>
</evidence>
<dbReference type="Gene3D" id="3.90.245.10">
    <property type="entry name" value="Ribonucleoside hydrolase-like"/>
    <property type="match status" value="1"/>
</dbReference>
<sequence length="488" mass="55419">MKLKSTNILDRRVVKMNGKCVMLAILMIFFGSHIKAQTTEKPRVIVLTDIENEPDDAMSLVRFLTYTNQFDVEGLVATTSVHQKTKLATWRIHEIVSAYGKVRENLLKHEPGFPTETYLSSIIKEGKPDYGMHAVGESMDSQGSDLIIKSVDKQDKRPVWVLAWGGPNCLAQALWRVKKTRSAEQLKQFVSKLRVYTISDQDDSGPWIRNTFPDLFYIASPGFHNLGGYHHSTWTGISGDHFHGRFAGGDFAIVDNPWLNVNIRSKGPLGAEYPHTKFLMEGDTPSFLYLINNGLGSPEHPDWGSWGGRYELYQPRTEKWFLEPELRASWNNAQDEVLGFDSLWHTDNKATIWRWREAYQNDFSARMDWTIKSFKDANHPPVPKLNMEQEITAKPGDRINLNADGSTDPDGDQLSYKWFYYGEPGTFTISTARTGDPIKIFDADKAQAWFTVPTKFGRSGTIHIVLAVTDHGIPALTRYKRVIISVTQ</sequence>
<comment type="caution">
    <text evidence="3">The sequence shown here is derived from an EMBL/GenBank/DDBJ whole genome shotgun (WGS) entry which is preliminary data.</text>
</comment>
<evidence type="ECO:0000259" key="2">
    <source>
        <dbReference type="Pfam" id="PF21027"/>
    </source>
</evidence>
<keyword evidence="4" id="KW-1185">Reference proteome</keyword>
<accession>A0ABW5TQI8</accession>
<evidence type="ECO:0000313" key="3">
    <source>
        <dbReference type="EMBL" id="MFD2731356.1"/>
    </source>
</evidence>
<feature type="domain" description="Cellulose-binding Sde182 C-terminal" evidence="2">
    <location>
        <begin position="399"/>
        <end position="486"/>
    </location>
</feature>
<feature type="domain" description="Cellulose-binding Sde182 nucleoside hydrolase-like" evidence="1">
    <location>
        <begin position="43"/>
        <end position="310"/>
    </location>
</feature>
<dbReference type="InterPro" id="IPR013783">
    <property type="entry name" value="Ig-like_fold"/>
</dbReference>
<dbReference type="InterPro" id="IPR011483">
    <property type="entry name" value="Sde182_NH-like"/>
</dbReference>
<proteinExistence type="predicted"/>